<name>A0A0L0G774_9EUKA</name>
<keyword evidence="2" id="KW-1185">Reference proteome</keyword>
<organism evidence="1 2">
    <name type="scientific">Sphaeroforma arctica JP610</name>
    <dbReference type="NCBI Taxonomy" id="667725"/>
    <lineage>
        <taxon>Eukaryota</taxon>
        <taxon>Ichthyosporea</taxon>
        <taxon>Ichthyophonida</taxon>
        <taxon>Sphaeroforma</taxon>
    </lineage>
</organism>
<dbReference type="RefSeq" id="XP_014158794.1">
    <property type="nucleotide sequence ID" value="XM_014303319.1"/>
</dbReference>
<dbReference type="InterPro" id="IPR019639">
    <property type="entry name" value="DUF2505"/>
</dbReference>
<dbReference type="EMBL" id="KQ241733">
    <property type="protein sequence ID" value="KNC84892.1"/>
    <property type="molecule type" value="Genomic_DNA"/>
</dbReference>
<accession>A0A0L0G774</accession>
<dbReference type="AlphaFoldDB" id="A0A0L0G774"/>
<dbReference type="Pfam" id="PF10698">
    <property type="entry name" value="DUF2505"/>
    <property type="match status" value="1"/>
</dbReference>
<proteinExistence type="predicted"/>
<dbReference type="Proteomes" id="UP000054560">
    <property type="component" value="Unassembled WGS sequence"/>
</dbReference>
<evidence type="ECO:0000313" key="1">
    <source>
        <dbReference type="EMBL" id="KNC84892.1"/>
    </source>
</evidence>
<evidence type="ECO:0000313" key="2">
    <source>
        <dbReference type="Proteomes" id="UP000054560"/>
    </source>
</evidence>
<reference evidence="1 2" key="1">
    <citation type="submission" date="2011-02" db="EMBL/GenBank/DDBJ databases">
        <title>The Genome Sequence of Sphaeroforma arctica JP610.</title>
        <authorList>
            <consortium name="The Broad Institute Genome Sequencing Platform"/>
            <person name="Russ C."/>
            <person name="Cuomo C."/>
            <person name="Young S.K."/>
            <person name="Zeng Q."/>
            <person name="Gargeya S."/>
            <person name="Alvarado L."/>
            <person name="Berlin A."/>
            <person name="Chapman S.B."/>
            <person name="Chen Z."/>
            <person name="Freedman E."/>
            <person name="Gellesch M."/>
            <person name="Goldberg J."/>
            <person name="Griggs A."/>
            <person name="Gujja S."/>
            <person name="Heilman E."/>
            <person name="Heiman D."/>
            <person name="Howarth C."/>
            <person name="Mehta T."/>
            <person name="Neiman D."/>
            <person name="Pearson M."/>
            <person name="Roberts A."/>
            <person name="Saif S."/>
            <person name="Shea T."/>
            <person name="Shenoy N."/>
            <person name="Sisk P."/>
            <person name="Stolte C."/>
            <person name="Sykes S."/>
            <person name="White J."/>
            <person name="Yandava C."/>
            <person name="Burger G."/>
            <person name="Gray M.W."/>
            <person name="Holland P.W.H."/>
            <person name="King N."/>
            <person name="Lang F.B.F."/>
            <person name="Roger A.J."/>
            <person name="Ruiz-Trillo I."/>
            <person name="Haas B."/>
            <person name="Nusbaum C."/>
            <person name="Birren B."/>
        </authorList>
    </citation>
    <scope>NUCLEOTIDE SEQUENCE [LARGE SCALE GENOMIC DNA]</scope>
    <source>
        <strain evidence="1 2">JP610</strain>
    </source>
</reference>
<sequence>MVKVSATSDIPMDAATYWLARNTREFVSIENVILQNASKEIKDFCNAEGAVERQLIVCKPDLSLVPPFLMKMGPEEGIVLTDHITIVKDGLDTPYQFKCTTVPNIFPDKCKINSVLKVFPSKDGSKMCKQTIDIDIKVGVWGVGSSVESLVSGLIVEGYKKLPRVTREYLKNTDISKIPSPVKAAEVLSSYKDVAGMEITMDDEEEYFYDAEDSFVNTLDSYSYSDSGIGSPNTSDDTSLDRMGLVTQQPESFDDGVFFNDMSMSKLLGNSKVQFLTKIGSTHSLDSAAGFLTSPVNGVEKTYVLDGEGGEPRGWTLSFCGLNLCCR</sequence>
<gene>
    <name evidence="1" type="ORF">SARC_02900</name>
</gene>
<protein>
    <submittedName>
        <fullName evidence="1">Uncharacterized protein</fullName>
    </submittedName>
</protein>
<dbReference type="GeneID" id="25903404"/>